<comment type="similarity">
    <text evidence="1">Belongs to the ATP-dependent AMP-binding enzyme family.</text>
</comment>
<dbReference type="AlphaFoldDB" id="A0A3N0EII6"/>
<evidence type="ECO:0000259" key="3">
    <source>
        <dbReference type="Pfam" id="PF00501"/>
    </source>
</evidence>
<protein>
    <submittedName>
        <fullName evidence="4">AMP-dependent synthetase</fullName>
    </submittedName>
</protein>
<gene>
    <name evidence="4" type="ORF">EFW17_01465</name>
</gene>
<dbReference type="Pfam" id="PF23562">
    <property type="entry name" value="AMP-binding_C_3"/>
    <property type="match status" value="1"/>
</dbReference>
<dbReference type="InterPro" id="IPR020845">
    <property type="entry name" value="AMP-binding_CS"/>
</dbReference>
<dbReference type="GO" id="GO:0006631">
    <property type="term" value="P:fatty acid metabolic process"/>
    <property type="evidence" value="ECO:0007669"/>
    <property type="project" value="TreeGrafter"/>
</dbReference>
<dbReference type="OrthoDB" id="9803968at2"/>
<evidence type="ECO:0000313" key="4">
    <source>
        <dbReference type="EMBL" id="RNL87509.1"/>
    </source>
</evidence>
<evidence type="ECO:0000256" key="2">
    <source>
        <dbReference type="ARBA" id="ARBA00022598"/>
    </source>
</evidence>
<sequence>MTGGVLKRVLAGPVDPDRRLRVARIDGTTEVTLGDLHERAGRIARWLLDRGVGPGDRVGILARNSLEWVALDLASLRVGAVVAGLEPDKFVHDPEFAHRYGLGLVVSDRPDVRDAVPIEEVRRAAGSVPATRPPAPVEWGARDTPALKFTSGSTGVPKALAASAGSIESSLAAVQDMFGHGPGDDLFVFLPLSLLQQRYWIYSALAFGHDVTVSTYEAAYAAVGGCRPTVVMGVPGFYETARHQIERRAARVGGDPRTARRSAARAILGDRIRYLWTGSAPAATSVLDFFEECGLAIYEGYGLNETCIVSKNCPQAHRKGSVGRVLPGKRVEIDPDGVIVVHMAHPVAESYLYAEPGASDRVFGPGGAVRTGDVGYLDDEGFLHVQGRADDILVLGNGRKVNVRPIEENLRSESCVQECVVYCPDETELVAVVSPAEGARSTDVATALAVANSRSRPDEWISRAVLAHESFTVQNELLTSQFKPRRNRIHDVYRTEIHDRKEGVHAA</sequence>
<reference evidence="4 5" key="1">
    <citation type="submission" date="2018-11" db="EMBL/GenBank/DDBJ databases">
        <title>The genome draft of YIM 96095.</title>
        <authorList>
            <person name="Tang S.-K."/>
            <person name="Chunyu W.-X."/>
            <person name="Feng Y.-Z."/>
        </authorList>
    </citation>
    <scope>NUCLEOTIDE SEQUENCE [LARGE SCALE GENOMIC DNA]</scope>
    <source>
        <strain evidence="4 5">YIM 96095</strain>
    </source>
</reference>
<dbReference type="Proteomes" id="UP000269198">
    <property type="component" value="Unassembled WGS sequence"/>
</dbReference>
<dbReference type="InterPro" id="IPR042099">
    <property type="entry name" value="ANL_N_sf"/>
</dbReference>
<proteinExistence type="inferred from homology"/>
<feature type="domain" description="AMP-dependent synthetase/ligase" evidence="3">
    <location>
        <begin position="21"/>
        <end position="337"/>
    </location>
</feature>
<keyword evidence="2" id="KW-0436">Ligase</keyword>
<dbReference type="Gene3D" id="3.40.50.12780">
    <property type="entry name" value="N-terminal domain of ligase-like"/>
    <property type="match status" value="1"/>
</dbReference>
<accession>A0A3N0EII6</accession>
<dbReference type="GO" id="GO:0031956">
    <property type="term" value="F:medium-chain fatty acid-CoA ligase activity"/>
    <property type="evidence" value="ECO:0007669"/>
    <property type="project" value="TreeGrafter"/>
</dbReference>
<dbReference type="SUPFAM" id="SSF56801">
    <property type="entry name" value="Acetyl-CoA synthetase-like"/>
    <property type="match status" value="1"/>
</dbReference>
<dbReference type="PROSITE" id="PS00455">
    <property type="entry name" value="AMP_BINDING"/>
    <property type="match status" value="1"/>
</dbReference>
<dbReference type="PANTHER" id="PTHR43201:SF5">
    <property type="entry name" value="MEDIUM-CHAIN ACYL-COA LIGASE ACSF2, MITOCHONDRIAL"/>
    <property type="match status" value="1"/>
</dbReference>
<dbReference type="PANTHER" id="PTHR43201">
    <property type="entry name" value="ACYL-COA SYNTHETASE"/>
    <property type="match status" value="1"/>
</dbReference>
<comment type="caution">
    <text evidence="4">The sequence shown here is derived from an EMBL/GenBank/DDBJ whole genome shotgun (WGS) entry which is preliminary data.</text>
</comment>
<dbReference type="RefSeq" id="WP_123199374.1">
    <property type="nucleotide sequence ID" value="NZ_RJMB01000001.1"/>
</dbReference>
<keyword evidence="5" id="KW-1185">Reference proteome</keyword>
<dbReference type="Pfam" id="PF00501">
    <property type="entry name" value="AMP-binding"/>
    <property type="match status" value="1"/>
</dbReference>
<dbReference type="EMBL" id="RJMB01000001">
    <property type="protein sequence ID" value="RNL87509.1"/>
    <property type="molecule type" value="Genomic_DNA"/>
</dbReference>
<evidence type="ECO:0000313" key="5">
    <source>
        <dbReference type="Proteomes" id="UP000269198"/>
    </source>
</evidence>
<evidence type="ECO:0000256" key="1">
    <source>
        <dbReference type="ARBA" id="ARBA00006432"/>
    </source>
</evidence>
<name>A0A3N0EII6_9ACTN</name>
<organism evidence="4 5">
    <name type="scientific">Halostreptopolyspora alba</name>
    <dbReference type="NCBI Taxonomy" id="2487137"/>
    <lineage>
        <taxon>Bacteria</taxon>
        <taxon>Bacillati</taxon>
        <taxon>Actinomycetota</taxon>
        <taxon>Actinomycetes</taxon>
        <taxon>Streptosporangiales</taxon>
        <taxon>Nocardiopsidaceae</taxon>
        <taxon>Halostreptopolyspora</taxon>
    </lineage>
</organism>
<dbReference type="InterPro" id="IPR000873">
    <property type="entry name" value="AMP-dep_synth/lig_dom"/>
</dbReference>